<dbReference type="AlphaFoldDB" id="A0A399SK10"/>
<evidence type="ECO:0000313" key="3">
    <source>
        <dbReference type="EMBL" id="RIJ43354.1"/>
    </source>
</evidence>
<dbReference type="PANTHER" id="PTHR30006">
    <property type="entry name" value="THIAMINE-BINDING PERIPLASMIC PROTEIN-RELATED"/>
    <property type="match status" value="1"/>
</dbReference>
<dbReference type="PANTHER" id="PTHR30006:SF25">
    <property type="entry name" value="PHOSPHOGLYCERATE TRANSPORT REGULATORY PROTEIN PGTC"/>
    <property type="match status" value="1"/>
</dbReference>
<evidence type="ECO:0000256" key="1">
    <source>
        <dbReference type="ARBA" id="ARBA00022729"/>
    </source>
</evidence>
<comment type="caution">
    <text evidence="3">The sequence shown here is derived from an EMBL/GenBank/DDBJ whole genome shotgun (WGS) entry which is preliminary data.</text>
</comment>
<dbReference type="InterPro" id="IPR006059">
    <property type="entry name" value="SBP"/>
</dbReference>
<dbReference type="Pfam" id="PF13416">
    <property type="entry name" value="SBP_bac_8"/>
    <property type="match status" value="1"/>
</dbReference>
<dbReference type="SUPFAM" id="SSF53850">
    <property type="entry name" value="Periplasmic binding protein-like II"/>
    <property type="match status" value="1"/>
</dbReference>
<accession>A0A399SK10</accession>
<keyword evidence="4" id="KW-1185">Reference proteome</keyword>
<dbReference type="RefSeq" id="WP_147384426.1">
    <property type="nucleotide sequence ID" value="NZ_QWGR01000305.1"/>
</dbReference>
<dbReference type="OrthoDB" id="9791045at2"/>
<dbReference type="EMBL" id="QWGR01000305">
    <property type="protein sequence ID" value="RIJ43354.1"/>
    <property type="molecule type" value="Genomic_DNA"/>
</dbReference>
<feature type="region of interest" description="Disordered" evidence="2">
    <location>
        <begin position="141"/>
        <end position="171"/>
    </location>
</feature>
<evidence type="ECO:0000313" key="4">
    <source>
        <dbReference type="Proteomes" id="UP000265926"/>
    </source>
</evidence>
<evidence type="ECO:0000256" key="2">
    <source>
        <dbReference type="SAM" id="MobiDB-lite"/>
    </source>
</evidence>
<dbReference type="Proteomes" id="UP000265926">
    <property type="component" value="Unassembled WGS sequence"/>
</dbReference>
<feature type="non-terminal residue" evidence="3">
    <location>
        <position position="171"/>
    </location>
</feature>
<reference evidence="3 4" key="1">
    <citation type="submission" date="2018-08" db="EMBL/GenBank/DDBJ databases">
        <title>Pallidiluteibacterium maritimus gen. nov., sp. nov., isolated from coastal sediment.</title>
        <authorList>
            <person name="Zhou L.Y."/>
        </authorList>
    </citation>
    <scope>NUCLEOTIDE SEQUENCE [LARGE SCALE GENOMIC DNA]</scope>
    <source>
        <strain evidence="3 4">XSD2</strain>
    </source>
</reference>
<sequence>MLRAGAIPGSIGTFDPQRSGVGFLYYSQDRLAWPQSLALSDAMGAGRPKLYESTATLLTAVTAGEIVLGYNVIGSYAAERAAEAPEIGVVFPSDYTLVMSRIAFVSKNARHPNAAKALLGFMLSKEGQALLAAGSLRPVRADVAGPQPPGPSPEAARPIEVGPGLLANLDQ</sequence>
<keyword evidence="1" id="KW-0732">Signal</keyword>
<protein>
    <submittedName>
        <fullName evidence="3">ABC transporter substrate-binding protein</fullName>
    </submittedName>
</protein>
<name>A0A399SK10_9BACT</name>
<dbReference type="GO" id="GO:0030288">
    <property type="term" value="C:outer membrane-bounded periplasmic space"/>
    <property type="evidence" value="ECO:0007669"/>
    <property type="project" value="TreeGrafter"/>
</dbReference>
<feature type="non-terminal residue" evidence="3">
    <location>
        <position position="1"/>
    </location>
</feature>
<gene>
    <name evidence="3" type="ORF">D1614_25220</name>
</gene>
<organism evidence="3 4">
    <name type="scientific">Maribellus luteus</name>
    <dbReference type="NCBI Taxonomy" id="2305463"/>
    <lineage>
        <taxon>Bacteria</taxon>
        <taxon>Pseudomonadati</taxon>
        <taxon>Bacteroidota</taxon>
        <taxon>Bacteroidia</taxon>
        <taxon>Marinilabiliales</taxon>
        <taxon>Prolixibacteraceae</taxon>
        <taxon>Maribellus</taxon>
    </lineage>
</organism>
<proteinExistence type="predicted"/>
<dbReference type="Gene3D" id="3.40.190.10">
    <property type="entry name" value="Periplasmic binding protein-like II"/>
    <property type="match status" value="1"/>
</dbReference>